<evidence type="ECO:0008006" key="3">
    <source>
        <dbReference type="Google" id="ProtNLM"/>
    </source>
</evidence>
<dbReference type="SUPFAM" id="SSF54593">
    <property type="entry name" value="Glyoxalase/Bleomycin resistance protein/Dihydroxybiphenyl dioxygenase"/>
    <property type="match status" value="1"/>
</dbReference>
<protein>
    <recommendedName>
        <fullName evidence="3">VOC domain-containing protein</fullName>
    </recommendedName>
</protein>
<dbReference type="Proteomes" id="UP000001225">
    <property type="component" value="Chromosome"/>
</dbReference>
<sequence>MTSSNPRQKRKLPDFLTEGPFIRTFIPKANAEQFIANYIGQMGGEVQYDFLFEKIDSRIIAIKSPHGSVSVLFTDDYDALPDYTKNTRAMYYGDIRGALDAARSAGLKILQEFTKTPGGAQGRIEMAPGYNIEVIEVAPELLRP</sequence>
<dbReference type="KEGG" id="bpt:Bpet4192"/>
<dbReference type="AlphaFoldDB" id="A9IA37"/>
<dbReference type="InterPro" id="IPR029068">
    <property type="entry name" value="Glyas_Bleomycin-R_OHBP_Dase"/>
</dbReference>
<name>A9IA37_BORPD</name>
<organism evidence="1 2">
    <name type="scientific">Bordetella petrii (strain ATCC BAA-461 / DSM 12804 / CCUG 43448 / CIP 107267 / Se-1111R)</name>
    <dbReference type="NCBI Taxonomy" id="340100"/>
    <lineage>
        <taxon>Bacteria</taxon>
        <taxon>Pseudomonadati</taxon>
        <taxon>Pseudomonadota</taxon>
        <taxon>Betaproteobacteria</taxon>
        <taxon>Burkholderiales</taxon>
        <taxon>Alcaligenaceae</taxon>
        <taxon>Bordetella</taxon>
    </lineage>
</organism>
<evidence type="ECO:0000313" key="2">
    <source>
        <dbReference type="Proteomes" id="UP000001225"/>
    </source>
</evidence>
<evidence type="ECO:0000313" key="1">
    <source>
        <dbReference type="EMBL" id="CAP44540.1"/>
    </source>
</evidence>
<proteinExistence type="predicted"/>
<reference evidence="1 2" key="1">
    <citation type="journal article" date="2008" name="BMC Genomics">
        <title>The missing link: Bordetella petrii is endowed with both the metabolic versatility of environmental bacteria and virulence traits of pathogenic Bordetellae.</title>
        <authorList>
            <person name="Gross R."/>
            <person name="Guzman C.A."/>
            <person name="Sebaihia M."/>
            <person name="Martins Dos Santos V.A."/>
            <person name="Pieper D.H."/>
            <person name="Koebnik R."/>
            <person name="Lechner M."/>
            <person name="Bartels D."/>
            <person name="Buhrmester J."/>
            <person name="Choudhuri J.V."/>
            <person name="Ebensen T."/>
            <person name="Gaigalat L."/>
            <person name="Herrmann S."/>
            <person name="Khachane A.N."/>
            <person name="Larisch C."/>
            <person name="Link S."/>
            <person name="Linke B."/>
            <person name="Meyer F."/>
            <person name="Mormann S."/>
            <person name="Nakunst D."/>
            <person name="Rueckert C."/>
            <person name="Schneiker-Bekel S."/>
            <person name="Schulze K."/>
            <person name="Vorhoelter F.J."/>
            <person name="Yevsa T."/>
            <person name="Engle J.T."/>
            <person name="Goldman W.E."/>
            <person name="Puehler A."/>
            <person name="Goebel U.B."/>
            <person name="Goesmann A."/>
            <person name="Bloecker H."/>
            <person name="Kaiser O."/>
            <person name="Martinez-Arias R."/>
        </authorList>
    </citation>
    <scope>NUCLEOTIDE SEQUENCE [LARGE SCALE GENOMIC DNA]</scope>
    <source>
        <strain evidence="2">ATCC BAA-461 / DSM 12804 / CCUG 43448 / CIP 107267 / Se-1111R</strain>
    </source>
</reference>
<accession>A9IA37</accession>
<gene>
    <name evidence="1" type="ordered locus">Bpet4192</name>
</gene>
<keyword evidence="2" id="KW-1185">Reference proteome</keyword>
<dbReference type="EMBL" id="AM902716">
    <property type="protein sequence ID" value="CAP44540.1"/>
    <property type="molecule type" value="Genomic_DNA"/>
</dbReference>